<evidence type="ECO:0000256" key="1">
    <source>
        <dbReference type="ARBA" id="ARBA00008061"/>
    </source>
</evidence>
<dbReference type="CDD" id="cd11354">
    <property type="entry name" value="AmyAc_bac_CMD_like"/>
    <property type="match status" value="1"/>
</dbReference>
<evidence type="ECO:0000256" key="3">
    <source>
        <dbReference type="ARBA" id="ARBA00023295"/>
    </source>
</evidence>
<evidence type="ECO:0000313" key="7">
    <source>
        <dbReference type="EMBL" id="QDB78296.1"/>
    </source>
</evidence>
<dbReference type="InterPro" id="IPR006046">
    <property type="entry name" value="Alpha_amylase"/>
</dbReference>
<name>A0ABX5VKT1_9MICO</name>
<proteinExistence type="inferred from homology"/>
<dbReference type="InterPro" id="IPR017853">
    <property type="entry name" value="GH"/>
</dbReference>
<feature type="domain" description="Glycosyl hydrolase family 13 catalytic" evidence="6">
    <location>
        <begin position="14"/>
        <end position="365"/>
    </location>
</feature>
<dbReference type="Gene3D" id="3.20.20.80">
    <property type="entry name" value="Glycosidases"/>
    <property type="match status" value="1"/>
</dbReference>
<dbReference type="InterPro" id="IPR006047">
    <property type="entry name" value="GH13_cat_dom"/>
</dbReference>
<evidence type="ECO:0000313" key="8">
    <source>
        <dbReference type="Proteomes" id="UP000313948"/>
    </source>
</evidence>
<dbReference type="PANTHER" id="PTHR10357:SF210">
    <property type="entry name" value="MALTODEXTRIN GLUCOSIDASE"/>
    <property type="match status" value="1"/>
</dbReference>
<keyword evidence="3 5" id="KW-0326">Glycosidase</keyword>
<dbReference type="PRINTS" id="PR00110">
    <property type="entry name" value="ALPHAAMYLASE"/>
</dbReference>
<keyword evidence="2 5" id="KW-0378">Hydrolase</keyword>
<evidence type="ECO:0000256" key="5">
    <source>
        <dbReference type="RuleBase" id="RU361134"/>
    </source>
</evidence>
<comment type="catalytic activity">
    <reaction evidence="5">
        <text>Endohydrolysis of (1-&gt;4)-alpha-D-glucosidic linkages in polysaccharides containing three or more (1-&gt;4)-alpha-linked D-glucose units.</text>
        <dbReference type="EC" id="3.2.1.1"/>
    </reaction>
</comment>
<evidence type="ECO:0000256" key="2">
    <source>
        <dbReference type="ARBA" id="ARBA00022801"/>
    </source>
</evidence>
<evidence type="ECO:0000259" key="6">
    <source>
        <dbReference type="SMART" id="SM00642"/>
    </source>
</evidence>
<dbReference type="RefSeq" id="WP_139947627.1">
    <property type="nucleotide sequence ID" value="NZ_CP040899.1"/>
</dbReference>
<gene>
    <name evidence="7" type="ORF">FE251_02085</name>
</gene>
<organism evidence="7 8">
    <name type="scientific">Georgenia wutianyii</name>
    <dbReference type="NCBI Taxonomy" id="2585135"/>
    <lineage>
        <taxon>Bacteria</taxon>
        <taxon>Bacillati</taxon>
        <taxon>Actinomycetota</taxon>
        <taxon>Actinomycetes</taxon>
        <taxon>Micrococcales</taxon>
        <taxon>Bogoriellaceae</taxon>
        <taxon>Georgenia</taxon>
    </lineage>
</organism>
<dbReference type="Pfam" id="PF00128">
    <property type="entry name" value="Alpha-amylase"/>
    <property type="match status" value="1"/>
</dbReference>
<keyword evidence="5" id="KW-0119">Carbohydrate metabolism</keyword>
<dbReference type="PANTHER" id="PTHR10357">
    <property type="entry name" value="ALPHA-AMYLASE FAMILY MEMBER"/>
    <property type="match status" value="1"/>
</dbReference>
<reference evidence="7 8" key="1">
    <citation type="submission" date="2019-05" db="EMBL/GenBank/DDBJ databases">
        <title>Georgenia *** sp. nov., and Georgenia *** sp. nov., isolated from the intestinal contents of plateau pika (Ochotona curzoniae) in the Qinghai-Tibet plateau of China.</title>
        <authorList>
            <person name="Tian Z."/>
        </authorList>
    </citation>
    <scope>NUCLEOTIDE SEQUENCE [LARGE SCALE GENOMIC DNA]</scope>
    <source>
        <strain evidence="7 8">Z294</strain>
    </source>
</reference>
<keyword evidence="8" id="KW-1185">Reference proteome</keyword>
<dbReference type="EC" id="3.2.1.1" evidence="5"/>
<dbReference type="EMBL" id="CP040899">
    <property type="protein sequence ID" value="QDB78296.1"/>
    <property type="molecule type" value="Genomic_DNA"/>
</dbReference>
<sequence>MNEPDWVRHAVLWQVYPLGFLGAEPTRAEVGDEVRHRLAGLEPWLDHAVELGASGILLGPVFDSRTHGYDTTDHLRVDPRLGDEEDLVALFAAAHERGLRVVLDGVFNHVGQDFAMFRRALADGPDSPAARWFRLHWPDPQAPDGGGTPTHEDFEGHSALVALDHGEPAVAEHVERVMTYWLDRGADGWRLDAAYAVPPTFWKPVLDRVRARHPDVYVVGEVIHGDYQGIVASSGMDSVTQYELWKAVWSALNDRNLWELDHALRRHDEFSDAFAPLTFVGNHDVTRIASRLTDPRHLDHALAVLLTVPGTPCVYAGDEHGFAGVKEEREGGDDAVRPAFPASPADLSPLGLPVFHRHQELIGLRRRHPWLHDARLEVLHVADPLLVYRVSAGEEALVVLLSTDDDEVRWGLPSGVPVAGHEPATALAGSGAVVDGGRTVVLPPHGWCVVG</sequence>
<dbReference type="Proteomes" id="UP000313948">
    <property type="component" value="Chromosome"/>
</dbReference>
<evidence type="ECO:0000256" key="4">
    <source>
        <dbReference type="RuleBase" id="RU003615"/>
    </source>
</evidence>
<comment type="similarity">
    <text evidence="1 4">Belongs to the glycosyl hydrolase 13 family.</text>
</comment>
<dbReference type="SMART" id="SM00642">
    <property type="entry name" value="Aamy"/>
    <property type="match status" value="1"/>
</dbReference>
<accession>A0ABX5VKT1</accession>
<dbReference type="SUPFAM" id="SSF51445">
    <property type="entry name" value="(Trans)glycosidases"/>
    <property type="match status" value="1"/>
</dbReference>
<protein>
    <recommendedName>
        <fullName evidence="5">Alpha-amylase</fullName>
        <ecNumber evidence="5">3.2.1.1</ecNumber>
    </recommendedName>
</protein>